<protein>
    <recommendedName>
        <fullName evidence="8">Kinetochore protein NDC80</fullName>
    </recommendedName>
</protein>
<evidence type="ECO:0000313" key="12">
    <source>
        <dbReference type="EMBL" id="KAF3948655.1"/>
    </source>
</evidence>
<keyword evidence="5 9" id="KW-0175">Coiled coil</keyword>
<keyword evidence="6 8" id="KW-0131">Cell cycle</keyword>
<proteinExistence type="inferred from homology"/>
<feature type="coiled-coil region" evidence="9">
    <location>
        <begin position="419"/>
        <end position="473"/>
    </location>
</feature>
<dbReference type="Gene3D" id="1.10.418.30">
    <property type="entry name" value="Ncd80 complex, Ncd80 subunit"/>
    <property type="match status" value="1"/>
</dbReference>
<feature type="region of interest" description="Disordered" evidence="10">
    <location>
        <begin position="1"/>
        <end position="50"/>
    </location>
</feature>
<dbReference type="InterPro" id="IPR055260">
    <property type="entry name" value="Ndc80_CH"/>
</dbReference>
<sequence length="579" mass="65864">MRGAGGWRHRPKESLAAAQPPPTPVDQFRQFNQSRDSDASFGSSRPSSSVGIPRSFDLLYKDRSLQQSALSTINSYLSSLSHPPFKTSLPSAKEITDSLRFLLSRLQFPSSSKLDDDLPFLLKSLNYPFKFNKSILKAPGTPHHWPSILAIIHWLVQIALFNDNLSSSASSPPALADNDLKSYVLQSYLHFARGDDDSVDALDGDFVERLERKKLDLKENVDVLSGNVRELEAKSEALRSAPSQKELLEKDKGLLEEDVSKFHTIIGEFTERMGSMEKALEEKEKELEAKVQERMRIAEENEELKRRVETQTLNARDMDRMRRELQAVERDIADAELARNTWEEKSWDLDAKIGHQFKELEALAMECNQAMRRLKLGNDFQYVLNAKGSTPAEIMGIDYKSKLKPSLNSYADDIQKSSMEKLEELISLQQQSKENAAKIEGKRNNISALQSRIEELEAQLSLLKKETQEYTYSCAAEAKKMVEEVQMEAHNLDIVEREAAEVLKTSEWRLQEAVRQSEEEIQMSARELFSLVDFVSKYKEYVESRISEMKSNLSETVVAVSDAYKNSLPAHLQLMKTSL</sequence>
<comment type="similarity">
    <text evidence="1 8">Belongs to the NDC80/HEC1 family.</text>
</comment>
<keyword evidence="8" id="KW-0995">Kinetochore</keyword>
<dbReference type="Pfam" id="PF03801">
    <property type="entry name" value="Ndc80_HEC"/>
    <property type="match status" value="1"/>
</dbReference>
<feature type="coiled-coil region" evidence="9">
    <location>
        <begin position="266"/>
        <end position="345"/>
    </location>
</feature>
<evidence type="ECO:0000256" key="9">
    <source>
        <dbReference type="SAM" id="Coils"/>
    </source>
</evidence>
<evidence type="ECO:0000313" key="13">
    <source>
        <dbReference type="Proteomes" id="UP000737018"/>
    </source>
</evidence>
<dbReference type="OrthoDB" id="7459479at2759"/>
<evidence type="ECO:0000256" key="6">
    <source>
        <dbReference type="ARBA" id="ARBA00023306"/>
    </source>
</evidence>
<feature type="compositionally biased region" description="Low complexity" evidence="10">
    <location>
        <begin position="39"/>
        <end position="50"/>
    </location>
</feature>
<evidence type="ECO:0000256" key="5">
    <source>
        <dbReference type="ARBA" id="ARBA00023054"/>
    </source>
</evidence>
<dbReference type="InterPro" id="IPR038273">
    <property type="entry name" value="Ndc80_sf"/>
</dbReference>
<feature type="domain" description="Kinetochore protein Ndc80 CH" evidence="11">
    <location>
        <begin position="60"/>
        <end position="162"/>
    </location>
</feature>
<evidence type="ECO:0000256" key="1">
    <source>
        <dbReference type="ARBA" id="ARBA00007050"/>
    </source>
</evidence>
<evidence type="ECO:0000256" key="8">
    <source>
        <dbReference type="RuleBase" id="RU368072"/>
    </source>
</evidence>
<dbReference type="EMBL" id="JRKL02006640">
    <property type="protein sequence ID" value="KAF3948655.1"/>
    <property type="molecule type" value="Genomic_DNA"/>
</dbReference>
<comment type="caution">
    <text evidence="12">The sequence shown here is derived from an EMBL/GenBank/DDBJ whole genome shotgun (WGS) entry which is preliminary data.</text>
</comment>
<keyword evidence="3 8" id="KW-0132">Cell division</keyword>
<dbReference type="GO" id="GO:0051315">
    <property type="term" value="P:attachment of mitotic spindle microtubules to kinetochore"/>
    <property type="evidence" value="ECO:0007669"/>
    <property type="project" value="UniProtKB-UniRule"/>
</dbReference>
<keyword evidence="8" id="KW-0539">Nucleus</keyword>
<comment type="subunit">
    <text evidence="8">Component of the NDC80 complex.</text>
</comment>
<keyword evidence="7 8" id="KW-0137">Centromere</keyword>
<evidence type="ECO:0000256" key="4">
    <source>
        <dbReference type="ARBA" id="ARBA00022776"/>
    </source>
</evidence>
<evidence type="ECO:0000259" key="11">
    <source>
        <dbReference type="Pfam" id="PF03801"/>
    </source>
</evidence>
<comment type="subcellular location">
    <subcellularLocation>
        <location evidence="8">Chromosome</location>
        <location evidence="8">Centromere</location>
        <location evidence="8">Kinetochore</location>
    </subcellularLocation>
    <subcellularLocation>
        <location evidence="8">Nucleus</location>
    </subcellularLocation>
</comment>
<gene>
    <name evidence="12" type="ORF">CMV_025371</name>
</gene>
<keyword evidence="2 8" id="KW-0158">Chromosome</keyword>
<dbReference type="GO" id="GO:0031262">
    <property type="term" value="C:Ndc80 complex"/>
    <property type="evidence" value="ECO:0007669"/>
    <property type="project" value="UniProtKB-UniRule"/>
</dbReference>
<evidence type="ECO:0000256" key="2">
    <source>
        <dbReference type="ARBA" id="ARBA00022454"/>
    </source>
</evidence>
<dbReference type="Proteomes" id="UP000737018">
    <property type="component" value="Unassembled WGS sequence"/>
</dbReference>
<keyword evidence="4 8" id="KW-0498">Mitosis</keyword>
<dbReference type="PANTHER" id="PTHR46681">
    <property type="entry name" value="KINETOCHORE PROTEIN NDC80 HOMOLOG"/>
    <property type="match status" value="1"/>
</dbReference>
<reference evidence="12" key="1">
    <citation type="submission" date="2020-03" db="EMBL/GenBank/DDBJ databases">
        <title>Castanea mollissima Vanexum genome sequencing.</title>
        <authorList>
            <person name="Staton M."/>
        </authorList>
    </citation>
    <scope>NUCLEOTIDE SEQUENCE</scope>
    <source>
        <tissue evidence="12">Leaf</tissue>
    </source>
</reference>
<name>A0A8J4VBI4_9ROSI</name>
<feature type="coiled-coil region" evidence="9">
    <location>
        <begin position="207"/>
        <end position="241"/>
    </location>
</feature>
<dbReference type="InterPro" id="IPR055307">
    <property type="entry name" value="NDC80_plants"/>
</dbReference>
<dbReference type="PANTHER" id="PTHR46681:SF1">
    <property type="entry name" value="KINETOCHORE PROTEIN NDC80 HOMOLOG"/>
    <property type="match status" value="1"/>
</dbReference>
<accession>A0A8J4VBI4</accession>
<organism evidence="12 13">
    <name type="scientific">Castanea mollissima</name>
    <name type="common">Chinese chestnut</name>
    <dbReference type="NCBI Taxonomy" id="60419"/>
    <lineage>
        <taxon>Eukaryota</taxon>
        <taxon>Viridiplantae</taxon>
        <taxon>Streptophyta</taxon>
        <taxon>Embryophyta</taxon>
        <taxon>Tracheophyta</taxon>
        <taxon>Spermatophyta</taxon>
        <taxon>Magnoliopsida</taxon>
        <taxon>eudicotyledons</taxon>
        <taxon>Gunneridae</taxon>
        <taxon>Pentapetalae</taxon>
        <taxon>rosids</taxon>
        <taxon>fabids</taxon>
        <taxon>Fagales</taxon>
        <taxon>Fagaceae</taxon>
        <taxon>Castanea</taxon>
    </lineage>
</organism>
<dbReference type="GO" id="GO:0005634">
    <property type="term" value="C:nucleus"/>
    <property type="evidence" value="ECO:0007669"/>
    <property type="project" value="UniProtKB-SubCell"/>
</dbReference>
<evidence type="ECO:0000256" key="10">
    <source>
        <dbReference type="SAM" id="MobiDB-lite"/>
    </source>
</evidence>
<dbReference type="GO" id="GO:0051301">
    <property type="term" value="P:cell division"/>
    <property type="evidence" value="ECO:0007669"/>
    <property type="project" value="UniProtKB-UniRule"/>
</dbReference>
<dbReference type="AlphaFoldDB" id="A0A8J4VBI4"/>
<keyword evidence="13" id="KW-1185">Reference proteome</keyword>
<evidence type="ECO:0000256" key="3">
    <source>
        <dbReference type="ARBA" id="ARBA00022618"/>
    </source>
</evidence>
<comment type="function">
    <text evidence="8">Acts as a component of the essential kinetochore-associated NDC80 complex, which is required for chromosome segregation and spindle checkpoint activity.</text>
</comment>
<evidence type="ECO:0000256" key="7">
    <source>
        <dbReference type="ARBA" id="ARBA00023328"/>
    </source>
</evidence>